<reference evidence="3 4" key="1">
    <citation type="journal article" date="2022" name="Allergy">
        <title>Genome assembly and annotation of Periplaneta americana reveal a comprehensive cockroach allergen profile.</title>
        <authorList>
            <person name="Wang L."/>
            <person name="Xiong Q."/>
            <person name="Saelim N."/>
            <person name="Wang L."/>
            <person name="Nong W."/>
            <person name="Wan A.T."/>
            <person name="Shi M."/>
            <person name="Liu X."/>
            <person name="Cao Q."/>
            <person name="Hui J.H.L."/>
            <person name="Sookrung N."/>
            <person name="Leung T.F."/>
            <person name="Tungtrongchitr A."/>
            <person name="Tsui S.K.W."/>
        </authorList>
    </citation>
    <scope>NUCLEOTIDE SEQUENCE [LARGE SCALE GENOMIC DNA]</scope>
    <source>
        <strain evidence="3">PWHHKU_190912</strain>
    </source>
</reference>
<dbReference type="Gene3D" id="3.30.160.60">
    <property type="entry name" value="Classic Zinc Finger"/>
    <property type="match status" value="1"/>
</dbReference>
<evidence type="ECO:0000259" key="2">
    <source>
        <dbReference type="PROSITE" id="PS50157"/>
    </source>
</evidence>
<evidence type="ECO:0000256" key="1">
    <source>
        <dbReference type="PROSITE-ProRule" id="PRU00042"/>
    </source>
</evidence>
<accession>A0ABQ8SYZ3</accession>
<dbReference type="PROSITE" id="PS00028">
    <property type="entry name" value="ZINC_FINGER_C2H2_1"/>
    <property type="match status" value="1"/>
</dbReference>
<keyword evidence="4" id="KW-1185">Reference proteome</keyword>
<protein>
    <recommendedName>
        <fullName evidence="2">C2H2-type domain-containing protein</fullName>
    </recommendedName>
</protein>
<proteinExistence type="predicted"/>
<dbReference type="PROSITE" id="PS50157">
    <property type="entry name" value="ZINC_FINGER_C2H2_2"/>
    <property type="match status" value="1"/>
</dbReference>
<dbReference type="InterPro" id="IPR036236">
    <property type="entry name" value="Znf_C2H2_sf"/>
</dbReference>
<keyword evidence="1" id="KW-0862">Zinc</keyword>
<dbReference type="Proteomes" id="UP001148838">
    <property type="component" value="Unassembled WGS sequence"/>
</dbReference>
<feature type="non-terminal residue" evidence="3">
    <location>
        <position position="176"/>
    </location>
</feature>
<dbReference type="SUPFAM" id="SSF57667">
    <property type="entry name" value="beta-beta-alpha zinc fingers"/>
    <property type="match status" value="1"/>
</dbReference>
<dbReference type="EMBL" id="JAJSOF020000019">
    <property type="protein sequence ID" value="KAJ4439011.1"/>
    <property type="molecule type" value="Genomic_DNA"/>
</dbReference>
<gene>
    <name evidence="3" type="ORF">ANN_14967</name>
</gene>
<keyword evidence="1" id="KW-0479">Metal-binding</keyword>
<organism evidence="3 4">
    <name type="scientific">Periplaneta americana</name>
    <name type="common">American cockroach</name>
    <name type="synonym">Blatta americana</name>
    <dbReference type="NCBI Taxonomy" id="6978"/>
    <lineage>
        <taxon>Eukaryota</taxon>
        <taxon>Metazoa</taxon>
        <taxon>Ecdysozoa</taxon>
        <taxon>Arthropoda</taxon>
        <taxon>Hexapoda</taxon>
        <taxon>Insecta</taxon>
        <taxon>Pterygota</taxon>
        <taxon>Neoptera</taxon>
        <taxon>Polyneoptera</taxon>
        <taxon>Dictyoptera</taxon>
        <taxon>Blattodea</taxon>
        <taxon>Blattoidea</taxon>
        <taxon>Blattidae</taxon>
        <taxon>Blattinae</taxon>
        <taxon>Periplaneta</taxon>
    </lineage>
</organism>
<comment type="caution">
    <text evidence="3">The sequence shown here is derived from an EMBL/GenBank/DDBJ whole genome shotgun (WGS) entry which is preliminary data.</text>
</comment>
<name>A0ABQ8SYZ3_PERAM</name>
<keyword evidence="1" id="KW-0863">Zinc-finger</keyword>
<feature type="domain" description="C2H2-type" evidence="2">
    <location>
        <begin position="88"/>
        <end position="115"/>
    </location>
</feature>
<evidence type="ECO:0000313" key="3">
    <source>
        <dbReference type="EMBL" id="KAJ4439011.1"/>
    </source>
</evidence>
<dbReference type="SMART" id="SM00355">
    <property type="entry name" value="ZnF_C2H2"/>
    <property type="match status" value="1"/>
</dbReference>
<dbReference type="InterPro" id="IPR013087">
    <property type="entry name" value="Znf_C2H2_type"/>
</dbReference>
<evidence type="ECO:0000313" key="4">
    <source>
        <dbReference type="Proteomes" id="UP001148838"/>
    </source>
</evidence>
<sequence length="176" mass="19531">LRPEARKLSSSLLRANTEKNLHFFRRNLTNAANVRSLSPPLEILKHTHTSTVARGPFVVLCVVVGSANRPICATTSSCIQVSVRDRPYPCKFCGKKFALACNLRAHIKTHHSEGKSNTNKESASEQRGINTAMYDNAEPIKLSITSPTGIIETNCKMYNTWRENSDERAQPILVPA</sequence>
<feature type="non-terminal residue" evidence="3">
    <location>
        <position position="1"/>
    </location>
</feature>